<comment type="caution">
    <text evidence="8">The sequence shown here is derived from an EMBL/GenBank/DDBJ whole genome shotgun (WGS) entry which is preliminary data.</text>
</comment>
<dbReference type="GO" id="GO:0000976">
    <property type="term" value="F:transcription cis-regulatory region binding"/>
    <property type="evidence" value="ECO:0007669"/>
    <property type="project" value="TreeGrafter"/>
</dbReference>
<organism evidence="8 9">
    <name type="scientific">Antrodiella citrinella</name>
    <dbReference type="NCBI Taxonomy" id="2447956"/>
    <lineage>
        <taxon>Eukaryota</taxon>
        <taxon>Fungi</taxon>
        <taxon>Dikarya</taxon>
        <taxon>Basidiomycota</taxon>
        <taxon>Agaricomycotina</taxon>
        <taxon>Agaricomycetes</taxon>
        <taxon>Polyporales</taxon>
        <taxon>Steccherinaceae</taxon>
        <taxon>Antrodiella</taxon>
    </lineage>
</organism>
<sequence>MASNSFTPPPPANDQLKAAKAPVVRGARACSVCRAAKMKCVGGEEGVRPCQRCKRSGADCVFEKHRRGRKPGSKLSEASRVLRHLEKGLSDAKLKSQVGGASRLLSLPRPPTTASPTTNCLH</sequence>
<evidence type="ECO:0000256" key="1">
    <source>
        <dbReference type="ARBA" id="ARBA00004123"/>
    </source>
</evidence>
<dbReference type="Gene3D" id="4.10.240.10">
    <property type="entry name" value="Zn(2)-C6 fungal-type DNA-binding domain"/>
    <property type="match status" value="1"/>
</dbReference>
<evidence type="ECO:0000256" key="3">
    <source>
        <dbReference type="ARBA" id="ARBA00023125"/>
    </source>
</evidence>
<accession>A0A4S4MAF2</accession>
<keyword evidence="5" id="KW-0539">Nucleus</keyword>
<dbReference type="InterPro" id="IPR036864">
    <property type="entry name" value="Zn2-C6_fun-type_DNA-bd_sf"/>
</dbReference>
<feature type="domain" description="Zn(2)-C6 fungal-type" evidence="7">
    <location>
        <begin position="29"/>
        <end position="62"/>
    </location>
</feature>
<keyword evidence="2" id="KW-0805">Transcription regulation</keyword>
<dbReference type="SMART" id="SM00066">
    <property type="entry name" value="GAL4"/>
    <property type="match status" value="1"/>
</dbReference>
<reference evidence="8 9" key="1">
    <citation type="submission" date="2019-02" db="EMBL/GenBank/DDBJ databases">
        <title>Genome sequencing of the rare red list fungi Antrodiella citrinella (Flaviporus citrinellus).</title>
        <authorList>
            <person name="Buettner E."/>
            <person name="Kellner H."/>
        </authorList>
    </citation>
    <scope>NUCLEOTIDE SEQUENCE [LARGE SCALE GENOMIC DNA]</scope>
    <source>
        <strain evidence="8 9">DSM 108506</strain>
    </source>
</reference>
<dbReference type="Proteomes" id="UP000308730">
    <property type="component" value="Unassembled WGS sequence"/>
</dbReference>
<dbReference type="PANTHER" id="PTHR31845">
    <property type="entry name" value="FINGER DOMAIN PROTEIN, PUTATIVE-RELATED"/>
    <property type="match status" value="1"/>
</dbReference>
<dbReference type="PROSITE" id="PS00463">
    <property type="entry name" value="ZN2_CY6_FUNGAL_1"/>
    <property type="match status" value="1"/>
</dbReference>
<keyword evidence="3" id="KW-0238">DNA-binding</keyword>
<dbReference type="GO" id="GO:0008270">
    <property type="term" value="F:zinc ion binding"/>
    <property type="evidence" value="ECO:0007669"/>
    <property type="project" value="InterPro"/>
</dbReference>
<evidence type="ECO:0000259" key="7">
    <source>
        <dbReference type="PROSITE" id="PS50048"/>
    </source>
</evidence>
<evidence type="ECO:0000256" key="6">
    <source>
        <dbReference type="SAM" id="MobiDB-lite"/>
    </source>
</evidence>
<protein>
    <recommendedName>
        <fullName evidence="7">Zn(2)-C6 fungal-type domain-containing protein</fullName>
    </recommendedName>
</protein>
<dbReference type="AlphaFoldDB" id="A0A4S4MAF2"/>
<dbReference type="Pfam" id="PF00172">
    <property type="entry name" value="Zn_clus"/>
    <property type="match status" value="1"/>
</dbReference>
<keyword evidence="4" id="KW-0804">Transcription</keyword>
<keyword evidence="9" id="KW-1185">Reference proteome</keyword>
<evidence type="ECO:0000256" key="5">
    <source>
        <dbReference type="ARBA" id="ARBA00023242"/>
    </source>
</evidence>
<dbReference type="PROSITE" id="PS50048">
    <property type="entry name" value="ZN2_CY6_FUNGAL_2"/>
    <property type="match status" value="1"/>
</dbReference>
<dbReference type="InterPro" id="IPR051089">
    <property type="entry name" value="prtT"/>
</dbReference>
<gene>
    <name evidence="8" type="ORF">EUX98_g8279</name>
</gene>
<dbReference type="OrthoDB" id="3163292at2759"/>
<dbReference type="PANTHER" id="PTHR31845:SF19">
    <property type="entry name" value="TRANSCRIPTION FACTOR DOMAIN-CONTAINING PROTEIN"/>
    <property type="match status" value="1"/>
</dbReference>
<dbReference type="CDD" id="cd00067">
    <property type="entry name" value="GAL4"/>
    <property type="match status" value="1"/>
</dbReference>
<dbReference type="InterPro" id="IPR001138">
    <property type="entry name" value="Zn2Cys6_DnaBD"/>
</dbReference>
<evidence type="ECO:0000256" key="4">
    <source>
        <dbReference type="ARBA" id="ARBA00023163"/>
    </source>
</evidence>
<feature type="region of interest" description="Disordered" evidence="6">
    <location>
        <begin position="93"/>
        <end position="122"/>
    </location>
</feature>
<evidence type="ECO:0000313" key="8">
    <source>
        <dbReference type="EMBL" id="THH21777.1"/>
    </source>
</evidence>
<evidence type="ECO:0000313" key="9">
    <source>
        <dbReference type="Proteomes" id="UP000308730"/>
    </source>
</evidence>
<dbReference type="GO" id="GO:0000981">
    <property type="term" value="F:DNA-binding transcription factor activity, RNA polymerase II-specific"/>
    <property type="evidence" value="ECO:0007669"/>
    <property type="project" value="InterPro"/>
</dbReference>
<evidence type="ECO:0000256" key="2">
    <source>
        <dbReference type="ARBA" id="ARBA00023015"/>
    </source>
</evidence>
<proteinExistence type="predicted"/>
<name>A0A4S4MAF2_9APHY</name>
<comment type="subcellular location">
    <subcellularLocation>
        <location evidence="1">Nucleus</location>
    </subcellularLocation>
</comment>
<dbReference type="EMBL" id="SGPM01000430">
    <property type="protein sequence ID" value="THH21777.1"/>
    <property type="molecule type" value="Genomic_DNA"/>
</dbReference>
<feature type="region of interest" description="Disordered" evidence="6">
    <location>
        <begin position="1"/>
        <end position="20"/>
    </location>
</feature>
<dbReference type="GO" id="GO:0005634">
    <property type="term" value="C:nucleus"/>
    <property type="evidence" value="ECO:0007669"/>
    <property type="project" value="UniProtKB-SubCell"/>
</dbReference>
<dbReference type="SUPFAM" id="SSF57701">
    <property type="entry name" value="Zn2/Cys6 DNA-binding domain"/>
    <property type="match status" value="1"/>
</dbReference>